<keyword evidence="7" id="KW-1185">Reference proteome</keyword>
<dbReference type="InterPro" id="IPR018957">
    <property type="entry name" value="Znf_C3HC4_RING-type"/>
</dbReference>
<evidence type="ECO:0000256" key="4">
    <source>
        <dbReference type="PROSITE-ProRule" id="PRU00175"/>
    </source>
</evidence>
<evidence type="ECO:0000259" key="5">
    <source>
        <dbReference type="PROSITE" id="PS50089"/>
    </source>
</evidence>
<gene>
    <name evidence="6" type="ORF">HOLleu_43231</name>
</gene>
<keyword evidence="2 4" id="KW-0863">Zinc-finger</keyword>
<evidence type="ECO:0000313" key="6">
    <source>
        <dbReference type="EMBL" id="KAJ8018665.1"/>
    </source>
</evidence>
<evidence type="ECO:0000256" key="1">
    <source>
        <dbReference type="ARBA" id="ARBA00022723"/>
    </source>
</evidence>
<dbReference type="Pfam" id="PF00097">
    <property type="entry name" value="zf-C3HC4"/>
    <property type="match status" value="1"/>
</dbReference>
<keyword evidence="3" id="KW-0862">Zinc</keyword>
<reference evidence="6" key="1">
    <citation type="submission" date="2021-10" db="EMBL/GenBank/DDBJ databases">
        <title>Tropical sea cucumber genome reveals ecological adaptation and Cuvierian tubules defense mechanism.</title>
        <authorList>
            <person name="Chen T."/>
        </authorList>
    </citation>
    <scope>NUCLEOTIDE SEQUENCE</scope>
    <source>
        <strain evidence="6">Nanhai2018</strain>
        <tissue evidence="6">Muscle</tissue>
    </source>
</reference>
<keyword evidence="1" id="KW-0479">Metal-binding</keyword>
<protein>
    <submittedName>
        <fullName evidence="6">V(D)J recombination activating protein 1</fullName>
    </submittedName>
</protein>
<evidence type="ECO:0000256" key="3">
    <source>
        <dbReference type="ARBA" id="ARBA00022833"/>
    </source>
</evidence>
<dbReference type="InterPro" id="IPR009689">
    <property type="entry name" value="DUF1280"/>
</dbReference>
<dbReference type="InterPro" id="IPR001841">
    <property type="entry name" value="Znf_RING"/>
</dbReference>
<dbReference type="EMBL" id="JAIZAY010000241">
    <property type="protein sequence ID" value="KAJ8018665.1"/>
    <property type="molecule type" value="Genomic_DNA"/>
</dbReference>
<sequence>MSTNLEHHITILGRVCRLCSHRVQDRRLHSKQYKPKLCINYADKILNTFGVDIQTDEADIHPPHMCHTCYCKFFHPKKWTATVNWAAHPRTGPCKVCNEWANQCKGGGNMNKRRNYNNPAKPAKRPALPSDINLGPKIPHLDPRFEFEVLEEFRCGICGALADEALKSTCDHLFCLKCLQNVTEDSVQCKVCSKSFPISDVRSPDTYLQNVATILPIKCSVCKTSMPIRDSVKHSCTQDALSILQRPLDEPLTPAMEAIGSHILKSKLKQSDDGATVSFKTGGQPIQVVHIPKARKGSSEAVPATVRKRSLLIKKTRAILSKGCQNFQLAEEVKTIPKEDIQRTLQVLNMSQVVIPKGQFLTVKAEICSSWKKARELKRWLKQYGISTECEGSLRAEQENIVQDNIRAEWIPLLHKDEDDSTIIKTTPRVSVKSLQNKVFQQLNGLDSLDLLTWHNNISEDEIWLKIGGDKGGGNFKQVFQIANVNHPNSPQNTVVVTIFPADDTKANLKVGLEQHCQQVKDLSDVKWRTKTLRLFLFGDYEYLCRVHGLTGASGKHCCLWCLISKEEMKVPLETRGPSPLRSISSLRSSLEEFRKNGAKPSQAKKFFNVVDDPLFDIPLEQVCPPGLHLSLGLYLKHFNSFESACHLLDIKISQTLENSSQDLNADFLKTAEKYARARQLDEEADGLDELFTYVEKGTKKQSRT</sequence>
<comment type="caution">
    <text evidence="6">The sequence shown here is derived from an EMBL/GenBank/DDBJ whole genome shotgun (WGS) entry which is preliminary data.</text>
</comment>
<evidence type="ECO:0000313" key="7">
    <source>
        <dbReference type="Proteomes" id="UP001152320"/>
    </source>
</evidence>
<dbReference type="PANTHER" id="PTHR31424:SF3">
    <property type="entry name" value="RING-TYPE DOMAIN-CONTAINING PROTEIN"/>
    <property type="match status" value="1"/>
</dbReference>
<dbReference type="GO" id="GO:0008270">
    <property type="term" value="F:zinc ion binding"/>
    <property type="evidence" value="ECO:0007669"/>
    <property type="project" value="UniProtKB-KW"/>
</dbReference>
<evidence type="ECO:0000256" key="2">
    <source>
        <dbReference type="ARBA" id="ARBA00022771"/>
    </source>
</evidence>
<dbReference type="Gene3D" id="3.30.40.10">
    <property type="entry name" value="Zinc/RING finger domain, C3HC4 (zinc finger)"/>
    <property type="match status" value="1"/>
</dbReference>
<organism evidence="6 7">
    <name type="scientific">Holothuria leucospilota</name>
    <name type="common">Black long sea cucumber</name>
    <name type="synonym">Mertensiothuria leucospilota</name>
    <dbReference type="NCBI Taxonomy" id="206669"/>
    <lineage>
        <taxon>Eukaryota</taxon>
        <taxon>Metazoa</taxon>
        <taxon>Echinodermata</taxon>
        <taxon>Eleutherozoa</taxon>
        <taxon>Echinozoa</taxon>
        <taxon>Holothuroidea</taxon>
        <taxon>Aspidochirotacea</taxon>
        <taxon>Aspidochirotida</taxon>
        <taxon>Holothuriidae</taxon>
        <taxon>Holothuria</taxon>
    </lineage>
</organism>
<dbReference type="PROSITE" id="PS00518">
    <property type="entry name" value="ZF_RING_1"/>
    <property type="match status" value="1"/>
</dbReference>
<accession>A0A9Q1B9S7</accession>
<dbReference type="Proteomes" id="UP001152320">
    <property type="component" value="Unassembled WGS sequence"/>
</dbReference>
<dbReference type="AlphaFoldDB" id="A0A9Q1B9S7"/>
<name>A0A9Q1B9S7_HOLLE</name>
<feature type="domain" description="RING-type" evidence="5">
    <location>
        <begin position="155"/>
        <end position="193"/>
    </location>
</feature>
<dbReference type="SUPFAM" id="SSF57850">
    <property type="entry name" value="RING/U-box"/>
    <property type="match status" value="1"/>
</dbReference>
<dbReference type="PROSITE" id="PS50089">
    <property type="entry name" value="ZF_RING_2"/>
    <property type="match status" value="1"/>
</dbReference>
<dbReference type="InterPro" id="IPR013083">
    <property type="entry name" value="Znf_RING/FYVE/PHD"/>
</dbReference>
<dbReference type="Pfam" id="PF06918">
    <property type="entry name" value="DUF1280"/>
    <property type="match status" value="1"/>
</dbReference>
<dbReference type="OrthoDB" id="10069097at2759"/>
<dbReference type="PANTHER" id="PTHR31424">
    <property type="entry name" value="PROTEIN CBG23806"/>
    <property type="match status" value="1"/>
</dbReference>
<dbReference type="InterPro" id="IPR017907">
    <property type="entry name" value="Znf_RING_CS"/>
</dbReference>
<proteinExistence type="predicted"/>